<evidence type="ECO:0000313" key="3">
    <source>
        <dbReference type="Proteomes" id="UP000283616"/>
    </source>
</evidence>
<keyword evidence="1 2" id="KW-0808">Transferase</keyword>
<dbReference type="GO" id="GO:0016757">
    <property type="term" value="F:glycosyltransferase activity"/>
    <property type="evidence" value="ECO:0007669"/>
    <property type="project" value="TreeGrafter"/>
</dbReference>
<protein>
    <submittedName>
        <fullName evidence="2">Glycosyltransferase</fullName>
    </submittedName>
</protein>
<evidence type="ECO:0000256" key="1">
    <source>
        <dbReference type="ARBA" id="ARBA00022679"/>
    </source>
</evidence>
<dbReference type="EMBL" id="QROV01000004">
    <property type="protein sequence ID" value="RHL62860.1"/>
    <property type="molecule type" value="Genomic_DNA"/>
</dbReference>
<accession>A0A415M483</accession>
<dbReference type="PANTHER" id="PTHR46401:SF2">
    <property type="entry name" value="GLYCOSYLTRANSFERASE WBBK-RELATED"/>
    <property type="match status" value="1"/>
</dbReference>
<sequence>MNYIYIGSSRPESITKELLDMGSTVNFAGNTLQQALLTGFAKHVKDMKVITSWGISTYPKVKRVFFPRKKVQDSVANDYVYVGAVNLPFINLISRYIRTRRELKRMLSKNEPNVVLVYEVHTPFMLAAVSLRKDIDKICLIVPDLPEFMSAPGGRLKLFLKAIDKKIINKCIAKIDKFVLLSDLMKERLPLEGKECILMEGIFQNSQDMVFKSKERYKTIMYTGGVYWRRGTDMLLDAFQQILDPNYRLWIRGNGDMEDEIKARAKKDPRIVYFPPMEREQLLELEQKATVMVNPTPANLNFTKYFFPSKTMEYLASGTPTIMFRLGCMPKEYEPYLFYVEDNTMESLRDKLIEVCEKTQEELNAFGARAQKFVLTKKTPEVQCGRIIDMLK</sequence>
<name>A0A415M483_BACT4</name>
<dbReference type="Proteomes" id="UP000283616">
    <property type="component" value="Unassembled WGS sequence"/>
</dbReference>
<gene>
    <name evidence="2" type="ORF">DW011_04185</name>
</gene>
<reference evidence="2 3" key="1">
    <citation type="submission" date="2018-08" db="EMBL/GenBank/DDBJ databases">
        <title>A genome reference for cultivated species of the human gut microbiota.</title>
        <authorList>
            <person name="Zou Y."/>
            <person name="Xue W."/>
            <person name="Luo G."/>
        </authorList>
    </citation>
    <scope>NUCLEOTIDE SEQUENCE [LARGE SCALE GENOMIC DNA]</scope>
    <source>
        <strain evidence="2 3">AF37-12</strain>
    </source>
</reference>
<dbReference type="AlphaFoldDB" id="A0A415M483"/>
<proteinExistence type="predicted"/>
<organism evidence="2 3">
    <name type="scientific">Bacteroides thetaiotaomicron</name>
    <dbReference type="NCBI Taxonomy" id="818"/>
    <lineage>
        <taxon>Bacteria</taxon>
        <taxon>Pseudomonadati</taxon>
        <taxon>Bacteroidota</taxon>
        <taxon>Bacteroidia</taxon>
        <taxon>Bacteroidales</taxon>
        <taxon>Bacteroidaceae</taxon>
        <taxon>Bacteroides</taxon>
    </lineage>
</organism>
<dbReference type="PANTHER" id="PTHR46401">
    <property type="entry name" value="GLYCOSYLTRANSFERASE WBBK-RELATED"/>
    <property type="match status" value="1"/>
</dbReference>
<dbReference type="Gene3D" id="3.40.50.2000">
    <property type="entry name" value="Glycogen Phosphorylase B"/>
    <property type="match status" value="1"/>
</dbReference>
<dbReference type="Pfam" id="PF13692">
    <property type="entry name" value="Glyco_trans_1_4"/>
    <property type="match status" value="1"/>
</dbReference>
<comment type="caution">
    <text evidence="2">The sequence shown here is derived from an EMBL/GenBank/DDBJ whole genome shotgun (WGS) entry which is preliminary data.</text>
</comment>
<dbReference type="SUPFAM" id="SSF53756">
    <property type="entry name" value="UDP-Glycosyltransferase/glycogen phosphorylase"/>
    <property type="match status" value="1"/>
</dbReference>
<evidence type="ECO:0000313" key="2">
    <source>
        <dbReference type="EMBL" id="RHL62860.1"/>
    </source>
</evidence>
<dbReference type="RefSeq" id="WP_118417361.1">
    <property type="nucleotide sequence ID" value="NZ_JADNDW010000028.1"/>
</dbReference>